<evidence type="ECO:0000313" key="4">
    <source>
        <dbReference type="EMBL" id="KPJ63490.1"/>
    </source>
</evidence>
<keyword evidence="1 2" id="KW-0560">Oxidoreductase</keyword>
<name>A0A0S7XLX9_9BACT</name>
<dbReference type="Gene3D" id="3.40.50.720">
    <property type="entry name" value="NAD(P)-binding Rossmann-like Domain"/>
    <property type="match status" value="1"/>
</dbReference>
<dbReference type="InterPro" id="IPR033922">
    <property type="entry name" value="NAD_bind_Glu_DH"/>
</dbReference>
<dbReference type="PRINTS" id="PR00082">
    <property type="entry name" value="GLFDHDRGNASE"/>
</dbReference>
<dbReference type="InterPro" id="IPR006096">
    <property type="entry name" value="Glu/Leu/Phe/Val/Trp_DH_C"/>
</dbReference>
<protein>
    <submittedName>
        <fullName evidence="4">Glutamate dehydrogenase</fullName>
    </submittedName>
</protein>
<dbReference type="InterPro" id="IPR006095">
    <property type="entry name" value="Glu/Leu/Phe/Val/Trp_DH"/>
</dbReference>
<evidence type="ECO:0000256" key="2">
    <source>
        <dbReference type="RuleBase" id="RU004417"/>
    </source>
</evidence>
<feature type="non-terminal residue" evidence="4">
    <location>
        <position position="1"/>
    </location>
</feature>
<comment type="similarity">
    <text evidence="2">Belongs to the Glu/Leu/Phe/Val dehydrogenases family.</text>
</comment>
<dbReference type="InterPro" id="IPR036291">
    <property type="entry name" value="NAD(P)-bd_dom_sf"/>
</dbReference>
<reference evidence="4 5" key="1">
    <citation type="journal article" date="2015" name="Microbiome">
        <title>Genomic resolution of linkages in carbon, nitrogen, and sulfur cycling among widespread estuary sediment bacteria.</title>
        <authorList>
            <person name="Baker B.J."/>
            <person name="Lazar C.S."/>
            <person name="Teske A.P."/>
            <person name="Dick G.J."/>
        </authorList>
    </citation>
    <scope>NUCLEOTIDE SEQUENCE [LARGE SCALE GENOMIC DNA]</scope>
    <source>
        <strain evidence="4">DG_56</strain>
    </source>
</reference>
<dbReference type="SUPFAM" id="SSF51735">
    <property type="entry name" value="NAD(P)-binding Rossmann-fold domains"/>
    <property type="match status" value="1"/>
</dbReference>
<dbReference type="CDD" id="cd01076">
    <property type="entry name" value="NAD_bind_1_Glu_DH"/>
    <property type="match status" value="1"/>
</dbReference>
<dbReference type="GO" id="GO:0006538">
    <property type="term" value="P:L-glutamate catabolic process"/>
    <property type="evidence" value="ECO:0007669"/>
    <property type="project" value="TreeGrafter"/>
</dbReference>
<organism evidence="4 5">
    <name type="scientific">candidate division KD3-62 bacterium DG_56</name>
    <dbReference type="NCBI Taxonomy" id="1704032"/>
    <lineage>
        <taxon>Bacteria</taxon>
        <taxon>candidate division KD3-62</taxon>
    </lineage>
</organism>
<dbReference type="AlphaFoldDB" id="A0A0S7XLX9"/>
<dbReference type="PANTHER" id="PTHR11606:SF13">
    <property type="entry name" value="GLUTAMATE DEHYDROGENASE 1, MITOCHONDRIAL"/>
    <property type="match status" value="1"/>
</dbReference>
<dbReference type="Proteomes" id="UP000052020">
    <property type="component" value="Unassembled WGS sequence"/>
</dbReference>
<dbReference type="SMART" id="SM00839">
    <property type="entry name" value="ELFV_dehydrog"/>
    <property type="match status" value="1"/>
</dbReference>
<comment type="caution">
    <text evidence="4">The sequence shown here is derived from an EMBL/GenBank/DDBJ whole genome shotgun (WGS) entry which is preliminary data.</text>
</comment>
<evidence type="ECO:0000259" key="3">
    <source>
        <dbReference type="SMART" id="SM00839"/>
    </source>
</evidence>
<feature type="domain" description="Glutamate/phenylalanine/leucine/valine/L-tryptophan dehydrogenase C-terminal" evidence="3">
    <location>
        <begin position="1"/>
        <end position="206"/>
    </location>
</feature>
<dbReference type="PANTHER" id="PTHR11606">
    <property type="entry name" value="GLUTAMATE DEHYDROGENASE"/>
    <property type="match status" value="1"/>
</dbReference>
<evidence type="ECO:0000313" key="5">
    <source>
        <dbReference type="Proteomes" id="UP000052020"/>
    </source>
</evidence>
<dbReference type="Pfam" id="PF00208">
    <property type="entry name" value="ELFV_dehydrog"/>
    <property type="match status" value="1"/>
</dbReference>
<dbReference type="GO" id="GO:0004352">
    <property type="term" value="F:glutamate dehydrogenase (NAD+) activity"/>
    <property type="evidence" value="ECO:0007669"/>
    <property type="project" value="TreeGrafter"/>
</dbReference>
<sequence>LEGATVAVQGYGNAGSNFAQLVHEQDGCRIVAVSDSKGGIHDPHGLDPTSVLEHKKSHGTVVGYPGADVITNDQLLEVDCDILAPSALENVITDVNADKLRCSIIVELANGPTTPSADDILHTRGVVVLPDILANAGGVTVSCYEWQQNLARQKWSAEKVDSMLEKTMHTNTLSVFETTQGYAVTPRVGAYILAIGRIAEKLRDQR</sequence>
<dbReference type="EMBL" id="LIZY01000083">
    <property type="protein sequence ID" value="KPJ63490.1"/>
    <property type="molecule type" value="Genomic_DNA"/>
</dbReference>
<accession>A0A0S7XLX9</accession>
<gene>
    <name evidence="4" type="ORF">AMK68_03890</name>
</gene>
<proteinExistence type="inferred from homology"/>
<evidence type="ECO:0000256" key="1">
    <source>
        <dbReference type="ARBA" id="ARBA00023002"/>
    </source>
</evidence>